<dbReference type="InterPro" id="IPR004143">
    <property type="entry name" value="BPL_LPL_catalytic"/>
</dbReference>
<sequence length="341" mass="36973">MAQPLVLSAKTEEEESAAYQLISQNALSLPEGVVLEGMYLDHKGGAAQPEVTHTGGIALQSFNPEGYLRHLKAPTFGRVILTAHRLPSTHSLLSQNFQSVPEGTVCVADIQTQGKGRAGNSWESPPGCLMFSFTLLHGDGRTLPHLQYIASLAVAQGVQRLADAHYQAVDLGVRIKWPNDLYARKQKIGGVLCTSSSMGTTFKVTVGIGLNVFNREPTTCLQAILDDLRPGAAPLVKEELLAAVMNRFEELHTTFMYAGFRGVEYNYLNLWLHSGQKVVIKEGGENGEPATETPVTIKGLSYNGFLLASDEKGEQYELSPDGNSLDFFNGLIKRKILSAAG</sequence>
<dbReference type="PROSITE" id="PS51733">
    <property type="entry name" value="BPL_LPL_CATALYTIC"/>
    <property type="match status" value="1"/>
</dbReference>
<protein>
    <submittedName>
        <fullName evidence="4">Putative biotin holocarboxylase synthetase/biotin-protein ligase</fullName>
    </submittedName>
</protein>
<evidence type="ECO:0000256" key="1">
    <source>
        <dbReference type="ARBA" id="ARBA00009934"/>
    </source>
</evidence>
<dbReference type="Proteomes" id="UP000054558">
    <property type="component" value="Unassembled WGS sequence"/>
</dbReference>
<evidence type="ECO:0000259" key="3">
    <source>
        <dbReference type="PROSITE" id="PS51733"/>
    </source>
</evidence>
<dbReference type="Pfam" id="PF03099">
    <property type="entry name" value="BPL_LplA_LipB"/>
    <property type="match status" value="1"/>
</dbReference>
<dbReference type="OMA" id="GHEENMS"/>
<gene>
    <name evidence="4" type="ORF">KFL_003730150</name>
</gene>
<dbReference type="AlphaFoldDB" id="A0A1Y1IG83"/>
<comment type="similarity">
    <text evidence="1">Belongs to the biotin--protein ligase family.</text>
</comment>
<dbReference type="GO" id="GO:0005737">
    <property type="term" value="C:cytoplasm"/>
    <property type="evidence" value="ECO:0000318"/>
    <property type="project" value="GO_Central"/>
</dbReference>
<evidence type="ECO:0000313" key="5">
    <source>
        <dbReference type="Proteomes" id="UP000054558"/>
    </source>
</evidence>
<keyword evidence="5" id="KW-1185">Reference proteome</keyword>
<feature type="domain" description="BPL/LPL catalytic" evidence="3">
    <location>
        <begin position="65"/>
        <end position="256"/>
    </location>
</feature>
<dbReference type="NCBIfam" id="TIGR00121">
    <property type="entry name" value="birA_ligase"/>
    <property type="match status" value="1"/>
</dbReference>
<dbReference type="OrthoDB" id="10250105at2759"/>
<dbReference type="EMBL" id="DF237322">
    <property type="protein sequence ID" value="GAQ87737.1"/>
    <property type="molecule type" value="Genomic_DNA"/>
</dbReference>
<dbReference type="STRING" id="105231.A0A1Y1IG83"/>
<dbReference type="InterPro" id="IPR004408">
    <property type="entry name" value="Biotin_CoA_COase_ligase"/>
</dbReference>
<reference evidence="4 5" key="1">
    <citation type="journal article" date="2014" name="Nat. Commun.">
        <title>Klebsormidium flaccidum genome reveals primary factors for plant terrestrial adaptation.</title>
        <authorList>
            <person name="Hori K."/>
            <person name="Maruyama F."/>
            <person name="Fujisawa T."/>
            <person name="Togashi T."/>
            <person name="Yamamoto N."/>
            <person name="Seo M."/>
            <person name="Sato S."/>
            <person name="Yamada T."/>
            <person name="Mori H."/>
            <person name="Tajima N."/>
            <person name="Moriyama T."/>
            <person name="Ikeuchi M."/>
            <person name="Watanabe M."/>
            <person name="Wada H."/>
            <person name="Kobayashi K."/>
            <person name="Saito M."/>
            <person name="Masuda T."/>
            <person name="Sasaki-Sekimoto Y."/>
            <person name="Mashiguchi K."/>
            <person name="Awai K."/>
            <person name="Shimojima M."/>
            <person name="Masuda S."/>
            <person name="Iwai M."/>
            <person name="Nobusawa T."/>
            <person name="Narise T."/>
            <person name="Kondo S."/>
            <person name="Saito H."/>
            <person name="Sato R."/>
            <person name="Murakawa M."/>
            <person name="Ihara Y."/>
            <person name="Oshima-Yamada Y."/>
            <person name="Ohtaka K."/>
            <person name="Satoh M."/>
            <person name="Sonobe K."/>
            <person name="Ishii M."/>
            <person name="Ohtani R."/>
            <person name="Kanamori-Sato M."/>
            <person name="Honoki R."/>
            <person name="Miyazaki D."/>
            <person name="Mochizuki H."/>
            <person name="Umetsu J."/>
            <person name="Higashi K."/>
            <person name="Shibata D."/>
            <person name="Kamiya Y."/>
            <person name="Sato N."/>
            <person name="Nakamura Y."/>
            <person name="Tabata S."/>
            <person name="Ida S."/>
            <person name="Kurokawa K."/>
            <person name="Ohta H."/>
        </authorList>
    </citation>
    <scope>NUCLEOTIDE SEQUENCE [LARGE SCALE GENOMIC DNA]</scope>
    <source>
        <strain evidence="4 5">NIES-2285</strain>
    </source>
</reference>
<dbReference type="GO" id="GO:0004077">
    <property type="term" value="F:biotin--[biotin carboxyl-carrier protein] ligase activity"/>
    <property type="evidence" value="ECO:0000318"/>
    <property type="project" value="GO_Central"/>
</dbReference>
<keyword evidence="2 4" id="KW-0436">Ligase</keyword>
<dbReference type="Gene3D" id="3.30.930.10">
    <property type="entry name" value="Bira Bifunctional Protein, Domain 2"/>
    <property type="match status" value="1"/>
</dbReference>
<dbReference type="InterPro" id="IPR045864">
    <property type="entry name" value="aa-tRNA-synth_II/BPL/LPL"/>
</dbReference>
<proteinExistence type="inferred from homology"/>
<name>A0A1Y1IG83_KLENI</name>
<evidence type="ECO:0000313" key="4">
    <source>
        <dbReference type="EMBL" id="GAQ87737.1"/>
    </source>
</evidence>
<accession>A0A1Y1IG83</accession>
<evidence type="ECO:0000256" key="2">
    <source>
        <dbReference type="ARBA" id="ARBA00022598"/>
    </source>
</evidence>
<organism evidence="4 5">
    <name type="scientific">Klebsormidium nitens</name>
    <name type="common">Green alga</name>
    <name type="synonym">Ulothrix nitens</name>
    <dbReference type="NCBI Taxonomy" id="105231"/>
    <lineage>
        <taxon>Eukaryota</taxon>
        <taxon>Viridiplantae</taxon>
        <taxon>Streptophyta</taxon>
        <taxon>Klebsormidiophyceae</taxon>
        <taxon>Klebsormidiales</taxon>
        <taxon>Klebsormidiaceae</taxon>
        <taxon>Klebsormidium</taxon>
    </lineage>
</organism>
<dbReference type="PANTHER" id="PTHR12835">
    <property type="entry name" value="BIOTIN PROTEIN LIGASE"/>
    <property type="match status" value="1"/>
</dbReference>
<dbReference type="CDD" id="cd16442">
    <property type="entry name" value="BPL"/>
    <property type="match status" value="1"/>
</dbReference>
<dbReference type="SUPFAM" id="SSF55681">
    <property type="entry name" value="Class II aaRS and biotin synthetases"/>
    <property type="match status" value="1"/>
</dbReference>
<dbReference type="PANTHER" id="PTHR12835:SF5">
    <property type="entry name" value="BIOTIN--PROTEIN LIGASE"/>
    <property type="match status" value="1"/>
</dbReference>